<dbReference type="PRINTS" id="PR00385">
    <property type="entry name" value="P450"/>
</dbReference>
<dbReference type="GO" id="GO:0016705">
    <property type="term" value="F:oxidoreductase activity, acting on paired donors, with incorporation or reduction of molecular oxygen"/>
    <property type="evidence" value="ECO:0007669"/>
    <property type="project" value="InterPro"/>
</dbReference>
<dbReference type="InterPro" id="IPR050479">
    <property type="entry name" value="CYP11_CYP27_families"/>
</dbReference>
<evidence type="ECO:0000256" key="7">
    <source>
        <dbReference type="ARBA" id="ARBA00023033"/>
    </source>
</evidence>
<dbReference type="AlphaFoldDB" id="A0A8W8JFU9"/>
<accession>A0A8W8JFU9</accession>
<dbReference type="InterPro" id="IPR049012">
    <property type="entry name" value="Mutator_transp_dom"/>
</dbReference>
<keyword evidence="6 8" id="KW-0408">Iron</keyword>
<evidence type="ECO:0000313" key="10">
    <source>
        <dbReference type="EnsemblMetazoa" id="G18819.1:cds"/>
    </source>
</evidence>
<dbReference type="Pfam" id="PF20700">
    <property type="entry name" value="Mutator"/>
    <property type="match status" value="1"/>
</dbReference>
<evidence type="ECO:0000313" key="11">
    <source>
        <dbReference type="Proteomes" id="UP000005408"/>
    </source>
</evidence>
<dbReference type="PANTHER" id="PTHR24279:SF120">
    <property type="entry name" value="CYTOCHROME P450"/>
    <property type="match status" value="1"/>
</dbReference>
<name>A0A8W8JFU9_MAGGI</name>
<comment type="similarity">
    <text evidence="2">Belongs to the cytochrome P450 family.</text>
</comment>
<dbReference type="SUPFAM" id="SSF48264">
    <property type="entry name" value="Cytochrome P450"/>
    <property type="match status" value="1"/>
</dbReference>
<dbReference type="GO" id="GO:0005506">
    <property type="term" value="F:iron ion binding"/>
    <property type="evidence" value="ECO:0007669"/>
    <property type="project" value="InterPro"/>
</dbReference>
<proteinExistence type="inferred from homology"/>
<comment type="cofactor">
    <cofactor evidence="1 8">
        <name>heme</name>
        <dbReference type="ChEBI" id="CHEBI:30413"/>
    </cofactor>
</comment>
<dbReference type="Pfam" id="PF00067">
    <property type="entry name" value="p450"/>
    <property type="match status" value="1"/>
</dbReference>
<reference evidence="10" key="1">
    <citation type="submission" date="2022-08" db="UniProtKB">
        <authorList>
            <consortium name="EnsemblMetazoa"/>
        </authorList>
    </citation>
    <scope>IDENTIFICATION</scope>
    <source>
        <strain evidence="10">05x7-T-G4-1.051#20</strain>
    </source>
</reference>
<evidence type="ECO:0000256" key="4">
    <source>
        <dbReference type="ARBA" id="ARBA00022723"/>
    </source>
</evidence>
<dbReference type="PRINTS" id="PR00463">
    <property type="entry name" value="EP450I"/>
</dbReference>
<dbReference type="GO" id="GO:0004497">
    <property type="term" value="F:monooxygenase activity"/>
    <property type="evidence" value="ECO:0007669"/>
    <property type="project" value="UniProtKB-KW"/>
</dbReference>
<dbReference type="PANTHER" id="PTHR24279">
    <property type="entry name" value="CYTOCHROME P450"/>
    <property type="match status" value="1"/>
</dbReference>
<evidence type="ECO:0000259" key="9">
    <source>
        <dbReference type="Pfam" id="PF20700"/>
    </source>
</evidence>
<feature type="domain" description="Mutator-like transposase" evidence="9">
    <location>
        <begin position="540"/>
        <end position="680"/>
    </location>
</feature>
<keyword evidence="3 8" id="KW-0349">Heme</keyword>
<dbReference type="GO" id="GO:0020037">
    <property type="term" value="F:heme binding"/>
    <property type="evidence" value="ECO:0007669"/>
    <property type="project" value="InterPro"/>
</dbReference>
<evidence type="ECO:0000256" key="5">
    <source>
        <dbReference type="ARBA" id="ARBA00023002"/>
    </source>
</evidence>
<sequence>MNSLIGEITRRNAQLSNVLSTSLYSSNPAPAQTTKHPDVRPLEDIPGVSGKSALPYVGSIFLSKSLDIGADFQLQTFCSRLQKKYGDIVRTRIKDKWAVFIFHPDLAKEVLEIQVKYPYRPPIDIVRVYNDEQKLSQNLATNGEAWARLRKPTQQLIQRPLAVSAYVDILSKVHVAEDFVQKYQDGGTFEDLRPVLANYATESVGMLCFNRRFGCLDKKSIIDIKLLEDMFDAIDKDLRSIVFKPYIYVSTPLYRQFKKAADHLFSISQSEIKNALSTLEKMKSEGKLDEYLEQPNLLYSLLGHPKMTPADVDRTIVDLFVAGVESTSNTLTILWFELAKNQDKQDKLYKEISSVCGNGDVTKEALANMSYLKACVRETMRIYSPTSPGSYRRFDKNVVVGGYHIPAGTELVICLQQMCEDPRFFKSPETFLPERFMRDDTTLAEEYKNTNPFATLPFGFGPRNCVGQRFAETEMYIVTAKFGSPAELHQGRQRKGGGLSFAVVANDHTYNRSTNSERDTDVPIEEATQRFSDTHNWREGRRIVELDILAQGLSGCKKCGVPLQLSHAIDIKTCGLSALLKVPCYNTNCNYINCVPTGKRHNGIWDANSKLATAMVHSGIGGRQVNSFLSALNIPPVSNTLLSKREKEMGSAMECVAQASVMENLSEEVKLSKIDENTDGLTKCLDYMLAQNQGNSDGIENGLEAISRHPFGDHSFCQSSWCHRIDNPSRKYSSFPYGKPLRDIPLQTGLGDLMHSYKSQSQKLSSMGSTQTNESFNKTVASKAPKTQFYSGSASLNRRIASAVAQKNDGQSYLLKVYRELGLSPGCHTRRLALLRDMQARKRKAICSTWKYKLRRIQLKNRRVKSNAVKELREGDSYGSSVELMIHQDINEIPSPRVPPKDVGIKSASIPVYFDLETTGLGRNSHITQTAAVCG</sequence>
<protein>
    <recommendedName>
        <fullName evidence="9">Mutator-like transposase domain-containing protein</fullName>
    </recommendedName>
</protein>
<evidence type="ECO:0000256" key="6">
    <source>
        <dbReference type="ARBA" id="ARBA00023004"/>
    </source>
</evidence>
<dbReference type="CDD" id="cd11054">
    <property type="entry name" value="CYP24A1-like"/>
    <property type="match status" value="1"/>
</dbReference>
<evidence type="ECO:0000256" key="8">
    <source>
        <dbReference type="PIRSR" id="PIRSR602401-1"/>
    </source>
</evidence>
<keyword evidence="11" id="KW-1185">Reference proteome</keyword>
<dbReference type="Proteomes" id="UP000005408">
    <property type="component" value="Unassembled WGS sequence"/>
</dbReference>
<keyword evidence="5" id="KW-0560">Oxidoreductase</keyword>
<dbReference type="InterPro" id="IPR002401">
    <property type="entry name" value="Cyt_P450_E_grp-I"/>
</dbReference>
<feature type="binding site" description="axial binding residue" evidence="8">
    <location>
        <position position="465"/>
    </location>
    <ligand>
        <name>heme</name>
        <dbReference type="ChEBI" id="CHEBI:30413"/>
    </ligand>
    <ligandPart>
        <name>Fe</name>
        <dbReference type="ChEBI" id="CHEBI:18248"/>
    </ligandPart>
</feature>
<evidence type="ECO:0000256" key="1">
    <source>
        <dbReference type="ARBA" id="ARBA00001971"/>
    </source>
</evidence>
<dbReference type="InterPro" id="IPR017972">
    <property type="entry name" value="Cyt_P450_CS"/>
</dbReference>
<evidence type="ECO:0000256" key="2">
    <source>
        <dbReference type="ARBA" id="ARBA00010617"/>
    </source>
</evidence>
<dbReference type="Gene3D" id="1.10.630.10">
    <property type="entry name" value="Cytochrome P450"/>
    <property type="match status" value="1"/>
</dbReference>
<keyword evidence="4 8" id="KW-0479">Metal-binding</keyword>
<evidence type="ECO:0000256" key="3">
    <source>
        <dbReference type="ARBA" id="ARBA00022617"/>
    </source>
</evidence>
<keyword evidence="7" id="KW-0503">Monooxygenase</keyword>
<organism evidence="10 11">
    <name type="scientific">Magallana gigas</name>
    <name type="common">Pacific oyster</name>
    <name type="synonym">Crassostrea gigas</name>
    <dbReference type="NCBI Taxonomy" id="29159"/>
    <lineage>
        <taxon>Eukaryota</taxon>
        <taxon>Metazoa</taxon>
        <taxon>Spiralia</taxon>
        <taxon>Lophotrochozoa</taxon>
        <taxon>Mollusca</taxon>
        <taxon>Bivalvia</taxon>
        <taxon>Autobranchia</taxon>
        <taxon>Pteriomorphia</taxon>
        <taxon>Ostreida</taxon>
        <taxon>Ostreoidea</taxon>
        <taxon>Ostreidae</taxon>
        <taxon>Magallana</taxon>
    </lineage>
</organism>
<dbReference type="PROSITE" id="PS00086">
    <property type="entry name" value="CYTOCHROME_P450"/>
    <property type="match status" value="1"/>
</dbReference>
<dbReference type="InterPro" id="IPR036396">
    <property type="entry name" value="Cyt_P450_sf"/>
</dbReference>
<dbReference type="InterPro" id="IPR001128">
    <property type="entry name" value="Cyt_P450"/>
</dbReference>
<dbReference type="EnsemblMetazoa" id="G18819.1">
    <property type="protein sequence ID" value="G18819.1:cds"/>
    <property type="gene ID" value="G18819"/>
</dbReference>